<dbReference type="OrthoDB" id="10666536at2759"/>
<gene>
    <name evidence="2" type="ORF">ALECFALPRED_005112</name>
</gene>
<protein>
    <submittedName>
        <fullName evidence="2">Uncharacterized protein</fullName>
    </submittedName>
</protein>
<feature type="region of interest" description="Disordered" evidence="1">
    <location>
        <begin position="507"/>
        <end position="530"/>
    </location>
</feature>
<feature type="region of interest" description="Disordered" evidence="1">
    <location>
        <begin position="35"/>
        <end position="78"/>
    </location>
</feature>
<proteinExistence type="predicted"/>
<keyword evidence="3" id="KW-1185">Reference proteome</keyword>
<dbReference type="AlphaFoldDB" id="A0A8H3FZJ2"/>
<reference evidence="2" key="1">
    <citation type="submission" date="2021-03" db="EMBL/GenBank/DDBJ databases">
        <authorList>
            <person name="Tagirdzhanova G."/>
        </authorList>
    </citation>
    <scope>NUCLEOTIDE SEQUENCE</scope>
</reference>
<organism evidence="2 3">
    <name type="scientific">Alectoria fallacina</name>
    <dbReference type="NCBI Taxonomy" id="1903189"/>
    <lineage>
        <taxon>Eukaryota</taxon>
        <taxon>Fungi</taxon>
        <taxon>Dikarya</taxon>
        <taxon>Ascomycota</taxon>
        <taxon>Pezizomycotina</taxon>
        <taxon>Lecanoromycetes</taxon>
        <taxon>OSLEUM clade</taxon>
        <taxon>Lecanoromycetidae</taxon>
        <taxon>Lecanorales</taxon>
        <taxon>Lecanorineae</taxon>
        <taxon>Parmeliaceae</taxon>
        <taxon>Alectoria</taxon>
    </lineage>
</organism>
<dbReference type="EMBL" id="CAJPDR010000314">
    <property type="protein sequence ID" value="CAF9931862.1"/>
    <property type="molecule type" value="Genomic_DNA"/>
</dbReference>
<accession>A0A8H3FZJ2</accession>
<evidence type="ECO:0000256" key="1">
    <source>
        <dbReference type="SAM" id="MobiDB-lite"/>
    </source>
</evidence>
<dbReference type="Proteomes" id="UP000664203">
    <property type="component" value="Unassembled WGS sequence"/>
</dbReference>
<evidence type="ECO:0000313" key="3">
    <source>
        <dbReference type="Proteomes" id="UP000664203"/>
    </source>
</evidence>
<evidence type="ECO:0000313" key="2">
    <source>
        <dbReference type="EMBL" id="CAF9931862.1"/>
    </source>
</evidence>
<comment type="caution">
    <text evidence="2">The sequence shown here is derived from an EMBL/GenBank/DDBJ whole genome shotgun (WGS) entry which is preliminary data.</text>
</comment>
<sequence>MEAAVGTGVTTVIEQDVEEAEYCNITQGSTEVLSEAAEEGCEPNEDHYTSYPGWEEDDGSISDDPGSYGNSCEGGESEYYNDGYDEDEGTAYEYPQEDNEAIEYEEDGEASDNVNEGDGATQHPKFSDDYWSNPPSGLVCSYEYEEYFLGCPSEIVYALQRHMINEFEASFHRFGHHYFGEDLKSEKWRRDILTDQGVGRLANLSWDKVHAVEVKDWVKFLERVHTARLLPEDAVADPMTFSPPNPTPAFVILGMARYIRNRTFHREELVTASELKTALKIPRVLKDYKRAEELEKIVEVIVKDPTLDAPSSEWVRHILFPPQPESGTCLEIHAKMLSILEEGSFYFAQREDRGTSAVLARRFWTAPEHGEMQIYALHWKDTPSEYQNLANAMKPEECANLDGQFYLHEHLRKAVMSEATILRNSVSHRDPLNDRCVCYNVWNTILCFILMGDRVRAIEVESLVEAFLTKTSRTNALLRLYNASRDDEPERRLAIVEVCQRKDIKADPLDSPKRKSFPVSPQPSSDIGSRWPKISKSAKDKCRLTYDEEDELWHSAVHRFVFCDSMHELLMREHPIEGDET</sequence>
<feature type="region of interest" description="Disordered" evidence="1">
    <location>
        <begin position="105"/>
        <end position="129"/>
    </location>
</feature>
<name>A0A8H3FZJ2_9LECA</name>